<keyword evidence="7" id="KW-0406">Ion transport</keyword>
<dbReference type="EMBL" id="PQGA01000018">
    <property type="protein sequence ID" value="POR47414.1"/>
    <property type="molecule type" value="Genomic_DNA"/>
</dbReference>
<dbReference type="GO" id="GO:0006811">
    <property type="term" value="P:monoatomic ion transport"/>
    <property type="evidence" value="ECO:0007669"/>
    <property type="project" value="UniProtKB-KW"/>
</dbReference>
<dbReference type="AlphaFoldDB" id="A0A2S4LY79"/>
<comment type="subunit">
    <text evidence="2">Homotrimer.</text>
</comment>
<keyword evidence="9" id="KW-0472">Membrane</keyword>
<dbReference type="PANTHER" id="PTHR34501">
    <property type="entry name" value="PROTEIN YDDL-RELATED"/>
    <property type="match status" value="1"/>
</dbReference>
<keyword evidence="4" id="KW-1134">Transmembrane beta strand</keyword>
<evidence type="ECO:0000256" key="5">
    <source>
        <dbReference type="ARBA" id="ARBA00022692"/>
    </source>
</evidence>
<proteinExistence type="predicted"/>
<evidence type="ECO:0000256" key="2">
    <source>
        <dbReference type="ARBA" id="ARBA00011233"/>
    </source>
</evidence>
<keyword evidence="6" id="KW-0732">Signal</keyword>
<dbReference type="GO" id="GO:0015288">
    <property type="term" value="F:porin activity"/>
    <property type="evidence" value="ECO:0007669"/>
    <property type="project" value="UniProtKB-KW"/>
</dbReference>
<dbReference type="GO" id="GO:0046930">
    <property type="term" value="C:pore complex"/>
    <property type="evidence" value="ECO:0007669"/>
    <property type="project" value="UniProtKB-KW"/>
</dbReference>
<dbReference type="InterPro" id="IPR023614">
    <property type="entry name" value="Porin_dom_sf"/>
</dbReference>
<dbReference type="CDD" id="cd00342">
    <property type="entry name" value="gram_neg_porins"/>
    <property type="match status" value="1"/>
</dbReference>
<dbReference type="PANTHER" id="PTHR34501:SF9">
    <property type="entry name" value="MAJOR OUTER MEMBRANE PROTEIN P.IA"/>
    <property type="match status" value="1"/>
</dbReference>
<organism evidence="12 13">
    <name type="scientific">Paraburkholderia eburnea</name>
    <dbReference type="NCBI Taxonomy" id="1189126"/>
    <lineage>
        <taxon>Bacteria</taxon>
        <taxon>Pseudomonadati</taxon>
        <taxon>Pseudomonadota</taxon>
        <taxon>Betaproteobacteria</taxon>
        <taxon>Burkholderiales</taxon>
        <taxon>Burkholderiaceae</taxon>
        <taxon>Paraburkholderia</taxon>
    </lineage>
</organism>
<dbReference type="SUPFAM" id="SSF56935">
    <property type="entry name" value="Porins"/>
    <property type="match status" value="1"/>
</dbReference>
<evidence type="ECO:0000256" key="3">
    <source>
        <dbReference type="ARBA" id="ARBA00022448"/>
    </source>
</evidence>
<evidence type="ECO:0000259" key="11">
    <source>
        <dbReference type="Pfam" id="PF13609"/>
    </source>
</evidence>
<dbReference type="PRINTS" id="PR00184">
    <property type="entry name" value="NEISSPPORIN"/>
</dbReference>
<comment type="subcellular location">
    <subcellularLocation>
        <location evidence="1">Cell outer membrane</location>
        <topology evidence="1">Multi-pass membrane protein</topology>
    </subcellularLocation>
</comment>
<accession>A0A2S4LY79</accession>
<feature type="domain" description="Porin" evidence="11">
    <location>
        <begin position="33"/>
        <end position="352"/>
    </location>
</feature>
<protein>
    <submittedName>
        <fullName evidence="12">Putative porin</fullName>
    </submittedName>
</protein>
<evidence type="ECO:0000313" key="13">
    <source>
        <dbReference type="Proteomes" id="UP000237381"/>
    </source>
</evidence>
<evidence type="ECO:0000256" key="4">
    <source>
        <dbReference type="ARBA" id="ARBA00022452"/>
    </source>
</evidence>
<sequence length="387" mass="40499">MPAGSVAMISDHSIKTQMKPHSLQRISRVACGAAFLLPAVALAQSSITLYGRIDTSLEYTNFGPNHVVRMGTGNLFATEWGMKGIEDLGGGYAAIFKLENGFNSANGAFSNNGAMFGREAWVGLTSPYGGMQLGELYTILHTVLVTYALPGYGAGLEWGNATNNFVGPAYLRVHNAVRLTSAQWNGFMLRAIAARGANGANGQPATLGDSYGAGLNYARGPVSLDVAWMEQKFSPVAAASLNTESPTAQGNYLVAGASYDFGWAKLAGLYLRHRGGPDVQTAVDSLSAYPHHDVYEIDATVPLGRAKLLASYGHYRKTGDSDGNADSYALRLDYPLSKRTVLYAGAAMVRNGSQAAFTINGAGGGGVAVAKAGATASSLVAGMLVSF</sequence>
<evidence type="ECO:0000256" key="10">
    <source>
        <dbReference type="ARBA" id="ARBA00023237"/>
    </source>
</evidence>
<dbReference type="InterPro" id="IPR033900">
    <property type="entry name" value="Gram_neg_porin_domain"/>
</dbReference>
<keyword evidence="5" id="KW-0812">Transmembrane</keyword>
<dbReference type="Pfam" id="PF13609">
    <property type="entry name" value="Porin_4"/>
    <property type="match status" value="1"/>
</dbReference>
<evidence type="ECO:0000256" key="7">
    <source>
        <dbReference type="ARBA" id="ARBA00023065"/>
    </source>
</evidence>
<keyword evidence="13" id="KW-1185">Reference proteome</keyword>
<keyword evidence="10" id="KW-0998">Cell outer membrane</keyword>
<evidence type="ECO:0000256" key="1">
    <source>
        <dbReference type="ARBA" id="ARBA00004571"/>
    </source>
</evidence>
<keyword evidence="8" id="KW-0626">Porin</keyword>
<comment type="caution">
    <text evidence="12">The sequence shown here is derived from an EMBL/GenBank/DDBJ whole genome shotgun (WGS) entry which is preliminary data.</text>
</comment>
<name>A0A2S4LY79_9BURK</name>
<dbReference type="Gene3D" id="2.40.160.10">
    <property type="entry name" value="Porin"/>
    <property type="match status" value="1"/>
</dbReference>
<gene>
    <name evidence="12" type="ORF">B0G62_1185</name>
</gene>
<dbReference type="GO" id="GO:0009279">
    <property type="term" value="C:cell outer membrane"/>
    <property type="evidence" value="ECO:0007669"/>
    <property type="project" value="UniProtKB-SubCell"/>
</dbReference>
<evidence type="ECO:0000313" key="12">
    <source>
        <dbReference type="EMBL" id="POR47414.1"/>
    </source>
</evidence>
<dbReference type="InterPro" id="IPR050298">
    <property type="entry name" value="Gram-neg_bact_OMP"/>
</dbReference>
<evidence type="ECO:0000256" key="8">
    <source>
        <dbReference type="ARBA" id="ARBA00023114"/>
    </source>
</evidence>
<evidence type="ECO:0000256" key="6">
    <source>
        <dbReference type="ARBA" id="ARBA00022729"/>
    </source>
</evidence>
<dbReference type="InterPro" id="IPR002299">
    <property type="entry name" value="Porin_Neis"/>
</dbReference>
<dbReference type="Proteomes" id="UP000237381">
    <property type="component" value="Unassembled WGS sequence"/>
</dbReference>
<reference evidence="12 13" key="1">
    <citation type="submission" date="2018-01" db="EMBL/GenBank/DDBJ databases">
        <title>Genomic Encyclopedia of Type Strains, Phase III (KMG-III): the genomes of soil and plant-associated and newly described type strains.</title>
        <authorList>
            <person name="Whitman W."/>
        </authorList>
    </citation>
    <scope>NUCLEOTIDE SEQUENCE [LARGE SCALE GENOMIC DNA]</scope>
    <source>
        <strain evidence="12 13">JCM 18070</strain>
    </source>
</reference>
<keyword evidence="3" id="KW-0813">Transport</keyword>
<evidence type="ECO:0000256" key="9">
    <source>
        <dbReference type="ARBA" id="ARBA00023136"/>
    </source>
</evidence>